<gene>
    <name evidence="15" type="ORF">AW171_hschr31950</name>
</gene>
<evidence type="ECO:0000256" key="5">
    <source>
        <dbReference type="ARBA" id="ARBA00012596"/>
    </source>
</evidence>
<keyword evidence="16" id="KW-1185">Reference proteome</keyword>
<keyword evidence="7 14" id="KW-0812">Transmembrane</keyword>
<comment type="cofactor">
    <cofactor evidence="1">
        <name>Mg(2+)</name>
        <dbReference type="ChEBI" id="CHEBI:18420"/>
    </cofactor>
</comment>
<keyword evidence="8" id="KW-0256">Endoplasmic reticulum</keyword>
<dbReference type="SUPFAM" id="SSF64005">
    <property type="entry name" value="Undecaprenyl diphosphate synthase"/>
    <property type="match status" value="1"/>
</dbReference>
<evidence type="ECO:0000313" key="16">
    <source>
        <dbReference type="Proteomes" id="UP000243052"/>
    </source>
</evidence>
<dbReference type="OrthoDB" id="19639at2759"/>
<dbReference type="PANTHER" id="PTHR21528">
    <property type="entry name" value="DEHYDRODOLICHYL DIPHOSPHATE SYNTHASE COMPLEX SUBUNIT NUS1"/>
    <property type="match status" value="1"/>
</dbReference>
<keyword evidence="6" id="KW-0808">Transferase</keyword>
<dbReference type="EC" id="2.5.1.87" evidence="5"/>
<dbReference type="STRING" id="45286.A0A0X8HRG5"/>
<dbReference type="InterPro" id="IPR036424">
    <property type="entry name" value="UPP_synth-like_sf"/>
</dbReference>
<feature type="compositionally biased region" description="Basic and acidic residues" evidence="13">
    <location>
        <begin position="7"/>
        <end position="22"/>
    </location>
</feature>
<dbReference type="EMBL" id="CP014243">
    <property type="protein sequence ID" value="AMD20080.1"/>
    <property type="molecule type" value="Genomic_DNA"/>
</dbReference>
<evidence type="ECO:0000256" key="12">
    <source>
        <dbReference type="ARBA" id="ARBA00047353"/>
    </source>
</evidence>
<evidence type="ECO:0000256" key="3">
    <source>
        <dbReference type="ARBA" id="ARBA00004922"/>
    </source>
</evidence>
<dbReference type="UniPathway" id="UPA00378"/>
<feature type="region of interest" description="Disordered" evidence="13">
    <location>
        <begin position="1"/>
        <end position="35"/>
    </location>
</feature>
<evidence type="ECO:0000256" key="1">
    <source>
        <dbReference type="ARBA" id="ARBA00001946"/>
    </source>
</evidence>
<comment type="subcellular location">
    <subcellularLocation>
        <location evidence="2">Endoplasmic reticulum membrane</location>
    </subcellularLocation>
</comment>
<evidence type="ECO:0000256" key="10">
    <source>
        <dbReference type="ARBA" id="ARBA00022989"/>
    </source>
</evidence>
<comment type="catalytic activity">
    <reaction evidence="12">
        <text>n isopentenyl diphosphate + (2E,6E)-farnesyl diphosphate = a di-trans,poly-cis-polyprenyl diphosphate + n diphosphate</text>
        <dbReference type="Rhea" id="RHEA:53008"/>
        <dbReference type="Rhea" id="RHEA-COMP:19494"/>
        <dbReference type="ChEBI" id="CHEBI:33019"/>
        <dbReference type="ChEBI" id="CHEBI:128769"/>
        <dbReference type="ChEBI" id="CHEBI:136960"/>
        <dbReference type="ChEBI" id="CHEBI:175763"/>
        <dbReference type="EC" id="2.5.1.87"/>
    </reaction>
</comment>
<sequence length="352" mass="40518">MSKLTRRVIESHSSRETQDTSHSRVPPPDCISPNPSNSTFSDFKKMAEYTLTSPTANEEINKRLRSQNMRDVKLGSIQFIFYKTLLIILYGMYACYRYFQYQYNRIRIKLLNLAYSPSNTPQLIRQDVMKLKKIPKRLATILEYKSEGEVGGGVNGLINDGSNVVCWSVSAGIKHVTLYDYDGVLKRNVHKFRQGIHDNLARYYSPTNVPKFSVKIPHFDTVYYGYPEDNGEPETGEKTKQKVDIEVSLLSVRDGRETIVELTRAMADLCRSGGIKLTDITMKLVDKELNELVGREPDLLVYFGPHLDLQGFPPWHIRLTEFYWEEDNDEVMYSVFIRGLIHYSTCKVNVGK</sequence>
<keyword evidence="11 14" id="KW-0472">Membrane</keyword>
<evidence type="ECO:0000256" key="6">
    <source>
        <dbReference type="ARBA" id="ARBA00022679"/>
    </source>
</evidence>
<evidence type="ECO:0000313" key="15">
    <source>
        <dbReference type="EMBL" id="AMD20080.1"/>
    </source>
</evidence>
<evidence type="ECO:0000256" key="8">
    <source>
        <dbReference type="ARBA" id="ARBA00022824"/>
    </source>
</evidence>
<evidence type="ECO:0000256" key="9">
    <source>
        <dbReference type="ARBA" id="ARBA00022842"/>
    </source>
</evidence>
<dbReference type="RefSeq" id="XP_017987076.1">
    <property type="nucleotide sequence ID" value="XM_018131036.1"/>
</dbReference>
<dbReference type="Proteomes" id="UP000243052">
    <property type="component" value="Chromosome iii"/>
</dbReference>
<protein>
    <recommendedName>
        <fullName evidence="5">ditrans,polycis-polyprenyl diphosphate synthase [(2E,6E)-farnesyldiphosphate specific]</fullName>
        <ecNumber evidence="5">2.5.1.87</ecNumber>
    </recommendedName>
</protein>
<keyword evidence="9" id="KW-0460">Magnesium</keyword>
<dbReference type="GeneID" id="28723313"/>
<keyword evidence="10 14" id="KW-1133">Transmembrane helix</keyword>
<evidence type="ECO:0000256" key="13">
    <source>
        <dbReference type="SAM" id="MobiDB-lite"/>
    </source>
</evidence>
<organism evidence="15 16">
    <name type="scientific">Eremothecium sinecaudum</name>
    <dbReference type="NCBI Taxonomy" id="45286"/>
    <lineage>
        <taxon>Eukaryota</taxon>
        <taxon>Fungi</taxon>
        <taxon>Dikarya</taxon>
        <taxon>Ascomycota</taxon>
        <taxon>Saccharomycotina</taxon>
        <taxon>Saccharomycetes</taxon>
        <taxon>Saccharomycetales</taxon>
        <taxon>Saccharomycetaceae</taxon>
        <taxon>Eremothecium</taxon>
    </lineage>
</organism>
<name>A0A0X8HRG5_9SACH</name>
<evidence type="ECO:0000256" key="14">
    <source>
        <dbReference type="SAM" id="Phobius"/>
    </source>
</evidence>
<evidence type="ECO:0000256" key="2">
    <source>
        <dbReference type="ARBA" id="ARBA00004586"/>
    </source>
</evidence>
<reference evidence="15 16" key="1">
    <citation type="submission" date="2016-01" db="EMBL/GenBank/DDBJ databases">
        <title>Genome sequence of the yeast Holleya sinecauda.</title>
        <authorList>
            <person name="Dietrich F.S."/>
        </authorList>
    </citation>
    <scope>NUCLEOTIDE SEQUENCE [LARGE SCALE GENOMIC DNA]</scope>
    <source>
        <strain evidence="15 16">ATCC 58844</strain>
    </source>
</reference>
<comment type="pathway">
    <text evidence="3">Protein modification; protein glycosylation.</text>
</comment>
<evidence type="ECO:0000256" key="4">
    <source>
        <dbReference type="ARBA" id="ARBA00005432"/>
    </source>
</evidence>
<dbReference type="AlphaFoldDB" id="A0A0X8HRG5"/>
<dbReference type="GO" id="GO:1904423">
    <property type="term" value="C:dehydrodolichyl diphosphate synthase complex"/>
    <property type="evidence" value="ECO:0007669"/>
    <property type="project" value="InterPro"/>
</dbReference>
<evidence type="ECO:0000256" key="7">
    <source>
        <dbReference type="ARBA" id="ARBA00022692"/>
    </source>
</evidence>
<dbReference type="GO" id="GO:0045547">
    <property type="term" value="F:ditrans,polycis-polyprenyl diphosphate synthase [(2E,6E)-farnesyl diphosphate specific] activity"/>
    <property type="evidence" value="ECO:0007669"/>
    <property type="project" value="UniProtKB-EC"/>
</dbReference>
<proteinExistence type="inferred from homology"/>
<dbReference type="GO" id="GO:0005789">
    <property type="term" value="C:endoplasmic reticulum membrane"/>
    <property type="evidence" value="ECO:0007669"/>
    <property type="project" value="UniProtKB-SubCell"/>
</dbReference>
<dbReference type="InterPro" id="IPR038887">
    <property type="entry name" value="Nus1/NgBR"/>
</dbReference>
<accession>A0A0X8HRG5</accession>
<comment type="similarity">
    <text evidence="4">Belongs to the UPP synthase family.</text>
</comment>
<dbReference type="Gene3D" id="3.40.1180.10">
    <property type="entry name" value="Decaprenyl diphosphate synthase-like"/>
    <property type="match status" value="1"/>
</dbReference>
<feature type="transmembrane region" description="Helical" evidence="14">
    <location>
        <begin position="79"/>
        <end position="99"/>
    </location>
</feature>
<evidence type="ECO:0000256" key="11">
    <source>
        <dbReference type="ARBA" id="ARBA00023136"/>
    </source>
</evidence>
<dbReference type="PANTHER" id="PTHR21528:SF0">
    <property type="entry name" value="DEHYDRODOLICHYL DIPHOSPHATE SYNTHASE COMPLEX SUBUNIT NUS1"/>
    <property type="match status" value="1"/>
</dbReference>